<accession>A0ACC6PJC0</accession>
<dbReference type="Proteomes" id="UP001380953">
    <property type="component" value="Unassembled WGS sequence"/>
</dbReference>
<protein>
    <submittedName>
        <fullName evidence="1">Polyketide synthase</fullName>
    </submittedName>
</protein>
<proteinExistence type="predicted"/>
<keyword evidence="2" id="KW-1185">Reference proteome</keyword>
<evidence type="ECO:0000313" key="2">
    <source>
        <dbReference type="Proteomes" id="UP001380953"/>
    </source>
</evidence>
<comment type="caution">
    <text evidence="1">The sequence shown here is derived from an EMBL/GenBank/DDBJ whole genome shotgun (WGS) entry which is preliminary data.</text>
</comment>
<evidence type="ECO:0000313" key="1">
    <source>
        <dbReference type="EMBL" id="MEJ8307085.1"/>
    </source>
</evidence>
<name>A0ACC6PJC0_9BACL</name>
<sequence length="470" mass="51108">MNANDIRRIILEEIRSEQLTPEEGYELLSAFSEAHHALPETNDSPKSDISKDIAVIGISGRFPGAPNINDLWENLIHGVDSITEVPIEHWNVPQHEGYKKWAGLLDTTDHFDPLFFKISPNEAECMDPQQRLFLEEAWRAFEDAGYSASSLSGTNCGVFAGVLSNGYEQNLKKIGKEMGSNVLTGVGSAYLPGRVSYFLNLLGPNMAIDTACSSSLVAVHQACQSLRIGECEMALAGGVNVLVSPDLHNMANDGGMLAKNGRCKTFDNSADGFVPGEAVCAIVLKPLMKAIEDKDYIYGVIKGSGINQDGKTNGMTAPSSHSQSRLQNQVYEKFNLNPSHISYVEAHGTGTKLGDPIEVSALSQTFKNYTSNTGYCAIGSIKTNIGHTLAAAGIVSLIKVILCMKHKTLVPSLHYTLENEHLNLKHTPFYVNSKTKHWAKQGILPRTAAINSFGLSGTNCHVVVQEWESN</sequence>
<gene>
    <name evidence="1" type="ORF">WKI47_24515</name>
</gene>
<dbReference type="EMBL" id="JBBKAR010000060">
    <property type="protein sequence ID" value="MEJ8307085.1"/>
    <property type="molecule type" value="Genomic_DNA"/>
</dbReference>
<organism evidence="1 2">
    <name type="scientific">Saccharibacillus sacchari</name>
    <dbReference type="NCBI Taxonomy" id="456493"/>
    <lineage>
        <taxon>Bacteria</taxon>
        <taxon>Bacillati</taxon>
        <taxon>Bacillota</taxon>
        <taxon>Bacilli</taxon>
        <taxon>Bacillales</taxon>
        <taxon>Paenibacillaceae</taxon>
        <taxon>Saccharibacillus</taxon>
    </lineage>
</organism>
<reference evidence="1" key="1">
    <citation type="submission" date="2024-03" db="EMBL/GenBank/DDBJ databases">
        <title>Whole genome sequecning of epiphytes from Marcgravia umbellata leaves.</title>
        <authorList>
            <person name="Kumar G."/>
            <person name="Savka M.A."/>
        </authorList>
    </citation>
    <scope>NUCLEOTIDE SEQUENCE</scope>
    <source>
        <strain evidence="1">RIT_BL5</strain>
    </source>
</reference>